<dbReference type="InterPro" id="IPR050924">
    <property type="entry name" value="Peroxiredoxin_BCP/PrxQ"/>
</dbReference>
<protein>
    <recommendedName>
        <fullName evidence="3">thioredoxin-dependent peroxiredoxin</fullName>
        <ecNumber evidence="3">1.11.1.24</ecNumber>
    </recommendedName>
    <alternativeName>
        <fullName evidence="13">Nuclear thiol peroxidase</fullName>
    </alternativeName>
    <alternativeName>
        <fullName evidence="10">Thioredoxin peroxidase</fullName>
    </alternativeName>
</protein>
<evidence type="ECO:0000256" key="6">
    <source>
        <dbReference type="ARBA" id="ARBA00023002"/>
    </source>
</evidence>
<evidence type="ECO:0000256" key="3">
    <source>
        <dbReference type="ARBA" id="ARBA00013017"/>
    </source>
</evidence>
<dbReference type="EMBL" id="MU254013">
    <property type="protein sequence ID" value="KAG9243013.1"/>
    <property type="molecule type" value="Genomic_DNA"/>
</dbReference>
<dbReference type="EC" id="1.11.1.24" evidence="3"/>
<dbReference type="GO" id="GO:0005634">
    <property type="term" value="C:nucleus"/>
    <property type="evidence" value="ECO:0007669"/>
    <property type="project" value="UniProtKB-SubCell"/>
</dbReference>
<feature type="region of interest" description="Disordered" evidence="14">
    <location>
        <begin position="1"/>
        <end position="56"/>
    </location>
</feature>
<reference evidence="16" key="1">
    <citation type="journal article" date="2021" name="IMA Fungus">
        <title>Genomic characterization of three marine fungi, including Emericellopsis atlantica sp. nov. with signatures of a generalist lifestyle and marine biomass degradation.</title>
        <authorList>
            <person name="Hagestad O.C."/>
            <person name="Hou L."/>
            <person name="Andersen J.H."/>
            <person name="Hansen E.H."/>
            <person name="Altermark B."/>
            <person name="Li C."/>
            <person name="Kuhnert E."/>
            <person name="Cox R.J."/>
            <person name="Crous P.W."/>
            <person name="Spatafora J.W."/>
            <person name="Lail K."/>
            <person name="Amirebrahimi M."/>
            <person name="Lipzen A."/>
            <person name="Pangilinan J."/>
            <person name="Andreopoulos W."/>
            <person name="Hayes R.D."/>
            <person name="Ng V."/>
            <person name="Grigoriev I.V."/>
            <person name="Jackson S.A."/>
            <person name="Sutton T.D.S."/>
            <person name="Dobson A.D.W."/>
            <person name="Rama T."/>
        </authorList>
    </citation>
    <scope>NUCLEOTIDE SEQUENCE</scope>
    <source>
        <strain evidence="16">TRa3180A</strain>
    </source>
</reference>
<comment type="caution">
    <text evidence="16">The sequence shown here is derived from an EMBL/GenBank/DDBJ whole genome shotgun (WGS) entry which is preliminary data.</text>
</comment>
<dbReference type="GO" id="GO:0005737">
    <property type="term" value="C:cytoplasm"/>
    <property type="evidence" value="ECO:0007669"/>
    <property type="project" value="TreeGrafter"/>
</dbReference>
<evidence type="ECO:0000256" key="13">
    <source>
        <dbReference type="ARBA" id="ARBA00077538"/>
    </source>
</evidence>
<comment type="subunit">
    <text evidence="2">Monomer.</text>
</comment>
<evidence type="ECO:0000259" key="15">
    <source>
        <dbReference type="PROSITE" id="PS51352"/>
    </source>
</evidence>
<comment type="similarity">
    <text evidence="11">Belongs to the peroxiredoxin family. BCP/PrxQ subfamily.</text>
</comment>
<keyword evidence="17" id="KW-1185">Reference proteome</keyword>
<dbReference type="PROSITE" id="PS51352">
    <property type="entry name" value="THIOREDOXIN_2"/>
    <property type="match status" value="1"/>
</dbReference>
<gene>
    <name evidence="16" type="ORF">BJ878DRAFT_512636</name>
</gene>
<dbReference type="InterPro" id="IPR000866">
    <property type="entry name" value="AhpC/TSA"/>
</dbReference>
<organism evidence="16 17">
    <name type="scientific">Calycina marina</name>
    <dbReference type="NCBI Taxonomy" id="1763456"/>
    <lineage>
        <taxon>Eukaryota</taxon>
        <taxon>Fungi</taxon>
        <taxon>Dikarya</taxon>
        <taxon>Ascomycota</taxon>
        <taxon>Pezizomycotina</taxon>
        <taxon>Leotiomycetes</taxon>
        <taxon>Helotiales</taxon>
        <taxon>Pezizellaceae</taxon>
        <taxon>Calycina</taxon>
    </lineage>
</organism>
<keyword evidence="9" id="KW-0676">Redox-active center</keyword>
<evidence type="ECO:0000256" key="9">
    <source>
        <dbReference type="ARBA" id="ARBA00023284"/>
    </source>
</evidence>
<dbReference type="Pfam" id="PF00578">
    <property type="entry name" value="AhpC-TSA"/>
    <property type="match status" value="1"/>
</dbReference>
<evidence type="ECO:0000313" key="17">
    <source>
        <dbReference type="Proteomes" id="UP000887226"/>
    </source>
</evidence>
<evidence type="ECO:0000256" key="2">
    <source>
        <dbReference type="ARBA" id="ARBA00011245"/>
    </source>
</evidence>
<evidence type="ECO:0000256" key="5">
    <source>
        <dbReference type="ARBA" id="ARBA00022862"/>
    </source>
</evidence>
<keyword evidence="7" id="KW-1015">Disulfide bond</keyword>
<evidence type="ECO:0000256" key="12">
    <source>
        <dbReference type="ARBA" id="ARBA00049091"/>
    </source>
</evidence>
<dbReference type="Proteomes" id="UP000887226">
    <property type="component" value="Unassembled WGS sequence"/>
</dbReference>
<evidence type="ECO:0000256" key="14">
    <source>
        <dbReference type="SAM" id="MobiDB-lite"/>
    </source>
</evidence>
<dbReference type="GO" id="GO:0034599">
    <property type="term" value="P:cellular response to oxidative stress"/>
    <property type="evidence" value="ECO:0007669"/>
    <property type="project" value="TreeGrafter"/>
</dbReference>
<dbReference type="PANTHER" id="PTHR42801">
    <property type="entry name" value="THIOREDOXIN-DEPENDENT PEROXIDE REDUCTASE"/>
    <property type="match status" value="1"/>
</dbReference>
<dbReference type="AlphaFoldDB" id="A0A9P8CDF9"/>
<keyword evidence="4" id="KW-0575">Peroxidase</keyword>
<comment type="subcellular location">
    <subcellularLocation>
        <location evidence="1">Nucleus</location>
    </subcellularLocation>
</comment>
<dbReference type="PANTHER" id="PTHR42801:SF23">
    <property type="entry name" value="PEROXIREDOXIN DOT5"/>
    <property type="match status" value="1"/>
</dbReference>
<keyword evidence="5" id="KW-0049">Antioxidant</keyword>
<keyword evidence="6" id="KW-0560">Oxidoreductase</keyword>
<feature type="compositionally biased region" description="Basic residues" evidence="14">
    <location>
        <begin position="1"/>
        <end position="10"/>
    </location>
</feature>
<dbReference type="CDD" id="cd03017">
    <property type="entry name" value="PRX_BCP"/>
    <property type="match status" value="1"/>
</dbReference>
<dbReference type="GO" id="GO:0045454">
    <property type="term" value="P:cell redox homeostasis"/>
    <property type="evidence" value="ECO:0007669"/>
    <property type="project" value="TreeGrafter"/>
</dbReference>
<dbReference type="SUPFAM" id="SSF52833">
    <property type="entry name" value="Thioredoxin-like"/>
    <property type="match status" value="1"/>
</dbReference>
<dbReference type="InterPro" id="IPR036249">
    <property type="entry name" value="Thioredoxin-like_sf"/>
</dbReference>
<accession>A0A9P8CDF9</accession>
<dbReference type="OrthoDB" id="338622at2759"/>
<evidence type="ECO:0000256" key="1">
    <source>
        <dbReference type="ARBA" id="ARBA00004123"/>
    </source>
</evidence>
<evidence type="ECO:0000313" key="16">
    <source>
        <dbReference type="EMBL" id="KAG9243013.1"/>
    </source>
</evidence>
<proteinExistence type="inferred from homology"/>
<evidence type="ECO:0000256" key="10">
    <source>
        <dbReference type="ARBA" id="ARBA00032824"/>
    </source>
</evidence>
<keyword evidence="8" id="KW-0539">Nucleus</keyword>
<name>A0A9P8CDF9_9HELO</name>
<evidence type="ECO:0000256" key="7">
    <source>
        <dbReference type="ARBA" id="ARBA00023157"/>
    </source>
</evidence>
<comment type="catalytic activity">
    <reaction evidence="12">
        <text>a hydroperoxide + [thioredoxin]-dithiol = an alcohol + [thioredoxin]-disulfide + H2O</text>
        <dbReference type="Rhea" id="RHEA:62620"/>
        <dbReference type="Rhea" id="RHEA-COMP:10698"/>
        <dbReference type="Rhea" id="RHEA-COMP:10700"/>
        <dbReference type="ChEBI" id="CHEBI:15377"/>
        <dbReference type="ChEBI" id="CHEBI:29950"/>
        <dbReference type="ChEBI" id="CHEBI:30879"/>
        <dbReference type="ChEBI" id="CHEBI:35924"/>
        <dbReference type="ChEBI" id="CHEBI:50058"/>
        <dbReference type="EC" id="1.11.1.24"/>
    </reaction>
</comment>
<evidence type="ECO:0000256" key="8">
    <source>
        <dbReference type="ARBA" id="ARBA00023242"/>
    </source>
</evidence>
<dbReference type="InterPro" id="IPR013766">
    <property type="entry name" value="Thioredoxin_domain"/>
</dbReference>
<dbReference type="FunFam" id="3.40.30.10:FF:000157">
    <property type="entry name" value="DOT5p Nuclear thiol peroxidase"/>
    <property type="match status" value="1"/>
</dbReference>
<dbReference type="GO" id="GO:0008379">
    <property type="term" value="F:thioredoxin peroxidase activity"/>
    <property type="evidence" value="ECO:0007669"/>
    <property type="project" value="TreeGrafter"/>
</dbReference>
<evidence type="ECO:0000256" key="4">
    <source>
        <dbReference type="ARBA" id="ARBA00022559"/>
    </source>
</evidence>
<feature type="domain" description="Thioredoxin" evidence="15">
    <location>
        <begin position="30"/>
        <end position="211"/>
    </location>
</feature>
<sequence>MPAETRKRKAPTTYVEPESDSDSPTVAKKRRPAAKAKSAIAKVKDADANSNGSVSGARVEVGDTISLEGFGGTIETHDGSKTTLENIVKASDEGVILFTYPAAATPGCTKQACIFRDRYTEIHATGYEIYGLSHDLPKKNLGFKTKQNLPYTLLCDQKRTLINAIGLGKAGGKTARGVFVIDSAGKVLLAEGGSPTGTVDAVERLLGLMKP</sequence>
<evidence type="ECO:0000256" key="11">
    <source>
        <dbReference type="ARBA" id="ARBA00038489"/>
    </source>
</evidence>
<dbReference type="Gene3D" id="3.40.30.10">
    <property type="entry name" value="Glutaredoxin"/>
    <property type="match status" value="1"/>
</dbReference>